<dbReference type="EMBL" id="KQ424476">
    <property type="protein sequence ID" value="KOF70946.1"/>
    <property type="molecule type" value="Genomic_DNA"/>
</dbReference>
<dbReference type="AlphaFoldDB" id="A0A0L8G1Q0"/>
<sequence>MLSYDNKTKETSSSPRWALMLTTAGQIIALSPHTWELPFIKNQECNINYHLIENIHLTTPGP</sequence>
<name>A0A0L8G1Q0_OCTBM</name>
<evidence type="ECO:0000313" key="1">
    <source>
        <dbReference type="EMBL" id="KOF70946.1"/>
    </source>
</evidence>
<organism evidence="1">
    <name type="scientific">Octopus bimaculoides</name>
    <name type="common">California two-spotted octopus</name>
    <dbReference type="NCBI Taxonomy" id="37653"/>
    <lineage>
        <taxon>Eukaryota</taxon>
        <taxon>Metazoa</taxon>
        <taxon>Spiralia</taxon>
        <taxon>Lophotrochozoa</taxon>
        <taxon>Mollusca</taxon>
        <taxon>Cephalopoda</taxon>
        <taxon>Coleoidea</taxon>
        <taxon>Octopodiformes</taxon>
        <taxon>Octopoda</taxon>
        <taxon>Incirrata</taxon>
        <taxon>Octopodidae</taxon>
        <taxon>Octopus</taxon>
    </lineage>
</organism>
<accession>A0A0L8G1Q0</accession>
<protein>
    <submittedName>
        <fullName evidence="1">Uncharacterized protein</fullName>
    </submittedName>
</protein>
<proteinExistence type="predicted"/>
<gene>
    <name evidence="1" type="ORF">OCBIM_22001917mg</name>
</gene>
<reference evidence="1" key="1">
    <citation type="submission" date="2015-07" db="EMBL/GenBank/DDBJ databases">
        <title>MeaNS - Measles Nucleotide Surveillance Program.</title>
        <authorList>
            <person name="Tran T."/>
            <person name="Druce J."/>
        </authorList>
    </citation>
    <scope>NUCLEOTIDE SEQUENCE</scope>
    <source>
        <strain evidence="1">UCB-OBI-ISO-001</strain>
        <tissue evidence="1">Gonad</tissue>
    </source>
</reference>